<evidence type="ECO:0000256" key="2">
    <source>
        <dbReference type="ARBA" id="ARBA00022670"/>
    </source>
</evidence>
<feature type="active site" description="Charge relay system" evidence="6">
    <location>
        <position position="145"/>
    </location>
</feature>
<comment type="similarity">
    <text evidence="1 6">Belongs to the peptidase S8 family.</text>
</comment>
<feature type="domain" description="Secretion system C-terminal sorting" evidence="8">
    <location>
        <begin position="550"/>
        <end position="617"/>
    </location>
</feature>
<dbReference type="InterPro" id="IPR015500">
    <property type="entry name" value="Peptidase_S8_subtilisin-rel"/>
</dbReference>
<keyword evidence="5 6" id="KW-0720">Serine protease</keyword>
<dbReference type="GO" id="GO:0004252">
    <property type="term" value="F:serine-type endopeptidase activity"/>
    <property type="evidence" value="ECO:0007669"/>
    <property type="project" value="UniProtKB-UniRule"/>
</dbReference>
<evidence type="ECO:0000313" key="9">
    <source>
        <dbReference type="EMBL" id="RDI51441.1"/>
    </source>
</evidence>
<dbReference type="PROSITE" id="PS00138">
    <property type="entry name" value="SUBTILASE_SER"/>
    <property type="match status" value="1"/>
</dbReference>
<feature type="active site" description="Charge relay system" evidence="6">
    <location>
        <position position="329"/>
    </location>
</feature>
<dbReference type="Gene3D" id="3.40.50.200">
    <property type="entry name" value="Peptidase S8/S53 domain"/>
    <property type="match status" value="1"/>
</dbReference>
<feature type="active site" description="Charge relay system" evidence="6">
    <location>
        <position position="117"/>
    </location>
</feature>
<name>A0A562PL56_9FLAO</name>
<dbReference type="RefSeq" id="WP_114754951.1">
    <property type="nucleotide sequence ID" value="NZ_QQBA01000013.1"/>
</dbReference>
<dbReference type="Pfam" id="PF18962">
    <property type="entry name" value="Por_Secre_tail"/>
    <property type="match status" value="1"/>
</dbReference>
<dbReference type="InterPro" id="IPR036852">
    <property type="entry name" value="Peptidase_S8/S53_dom_sf"/>
</dbReference>
<dbReference type="InterPro" id="IPR026444">
    <property type="entry name" value="Secre_tail"/>
</dbReference>
<proteinExistence type="inferred from homology"/>
<reference evidence="9 11" key="2">
    <citation type="submission" date="2018-07" db="EMBL/GenBank/DDBJ databases">
        <title>Genomic Encyclopedia of Type Strains, Phase IV (KMG-IV): sequencing the most valuable type-strain genomes for metagenomic binning, comparative biology and taxonomic classification.</title>
        <authorList>
            <person name="Goeker M."/>
        </authorList>
    </citation>
    <scope>NUCLEOTIDE SEQUENCE [LARGE SCALE GENOMIC DNA]</scope>
    <source>
        <strain evidence="9 11">DSM 19728</strain>
    </source>
</reference>
<dbReference type="GO" id="GO:0006508">
    <property type="term" value="P:proteolysis"/>
    <property type="evidence" value="ECO:0007669"/>
    <property type="project" value="UniProtKB-KW"/>
</dbReference>
<evidence type="ECO:0000256" key="3">
    <source>
        <dbReference type="ARBA" id="ARBA00022729"/>
    </source>
</evidence>
<keyword evidence="3" id="KW-0732">Signal</keyword>
<organism evidence="10 12">
    <name type="scientific">Flavobacterium glaciei</name>
    <dbReference type="NCBI Taxonomy" id="386300"/>
    <lineage>
        <taxon>Bacteria</taxon>
        <taxon>Pseudomonadati</taxon>
        <taxon>Bacteroidota</taxon>
        <taxon>Flavobacteriia</taxon>
        <taxon>Flavobacteriales</taxon>
        <taxon>Flavobacteriaceae</taxon>
        <taxon>Flavobacterium</taxon>
    </lineage>
</organism>
<dbReference type="Pfam" id="PF00082">
    <property type="entry name" value="Peptidase_S8"/>
    <property type="match status" value="1"/>
</dbReference>
<dbReference type="InterPro" id="IPR023828">
    <property type="entry name" value="Peptidase_S8_Ser-AS"/>
</dbReference>
<reference evidence="10" key="3">
    <citation type="submission" date="2019-07" db="EMBL/GenBank/DDBJ databases">
        <authorList>
            <person name="Whitman W."/>
            <person name="Huntemann M."/>
            <person name="Clum A."/>
            <person name="Pillay M."/>
            <person name="Palaniappan K."/>
            <person name="Varghese N."/>
            <person name="Mikhailova N."/>
            <person name="Stamatis D."/>
            <person name="Reddy T."/>
            <person name="Daum C."/>
            <person name="Shapiro N."/>
            <person name="Ivanova N."/>
            <person name="Kyrpides N."/>
            <person name="Woyke T."/>
        </authorList>
    </citation>
    <scope>NUCLEOTIDE SEQUENCE</scope>
    <source>
        <strain evidence="10">CGMCC 1.5380</strain>
    </source>
</reference>
<evidence type="ECO:0000256" key="4">
    <source>
        <dbReference type="ARBA" id="ARBA00022801"/>
    </source>
</evidence>
<evidence type="ECO:0000259" key="7">
    <source>
        <dbReference type="Pfam" id="PF00082"/>
    </source>
</evidence>
<dbReference type="PRINTS" id="PR00723">
    <property type="entry name" value="SUBTILISIN"/>
</dbReference>
<gene>
    <name evidence="9" type="ORF">DFR66_11358</name>
    <name evidence="10" type="ORF">IQ02_02360</name>
</gene>
<dbReference type="InterPro" id="IPR000209">
    <property type="entry name" value="Peptidase_S8/S53_dom"/>
</dbReference>
<keyword evidence="4 6" id="KW-0378">Hydrolase</keyword>
<dbReference type="PANTHER" id="PTHR43399:SF4">
    <property type="entry name" value="CELL WALL-ASSOCIATED PROTEASE"/>
    <property type="match status" value="1"/>
</dbReference>
<sequence>MKKILFCLLIFQFSTAQNLQERKKIIHSYDAEKINNFVNELAEAQKEQKKKVQNFKLQHRLLDSERSSLQRIYDGVPFFYTIDNDASIATIRANSLQPNGILGLNLTGIGITAGVWDGGKVRHTHQELAGSKITFGDGAVSPSAHSTHVTGTIVGLGVVPRARGFAYEAKAKTYFWDSDVEEMASFASEGFLMSNHSYGYGITNSFSNARFGYYDQTSSDFDKISEVFPYYQIVVAAGNSRNSSHSQVNNKGGYDMLTGSSVSKNTIVVAAVNSVPTYTGPSSVTMSTFSNYGPTDDGRIKPDISAKGVSVYSCNGPNDNTYEILSGTSMAAPAITGLIVLLQQHYNNLNATFMKAATTRGLLCHTADEAGNAVGPDYEYGWGLANGEEAAKLISSNGKTSLVLETTLTDQVVYTKQVSISSPRALNVSIAWTDPVKAGAVVTPIVEDNRTTNLVNNLDLKIIDEAGTVYYPWKLDPTLVNTPATQNSDNNVDNIEKVSIANAAAGKYTIQVSNKGNLLAGVQDFTLIASGLDDLTLANVDFEKNNSIRVYPNPVQENLFFDLPESFSPSEVIIYDISGKLIKSFKYEEKNNVKVGDLKSGAYIVKFISQDNILNYKFIKK</sequence>
<dbReference type="OrthoDB" id="9792152at2"/>
<dbReference type="AlphaFoldDB" id="A0A562PL56"/>
<protein>
    <submittedName>
        <fullName evidence="9 10">Secreted protein (Por secretion system target)</fullName>
    </submittedName>
</protein>
<evidence type="ECO:0000256" key="5">
    <source>
        <dbReference type="ARBA" id="ARBA00022825"/>
    </source>
</evidence>
<dbReference type="InterPro" id="IPR051048">
    <property type="entry name" value="Peptidase_S8/S53_subtilisin"/>
</dbReference>
<dbReference type="EMBL" id="VLKX01000013">
    <property type="protein sequence ID" value="TWI45164.1"/>
    <property type="molecule type" value="Genomic_DNA"/>
</dbReference>
<keyword evidence="2 6" id="KW-0645">Protease</keyword>
<accession>A0A562PL56</accession>
<evidence type="ECO:0000256" key="1">
    <source>
        <dbReference type="ARBA" id="ARBA00011073"/>
    </source>
</evidence>
<dbReference type="Proteomes" id="UP000321392">
    <property type="component" value="Unassembled WGS sequence"/>
</dbReference>
<dbReference type="SUPFAM" id="SSF49785">
    <property type="entry name" value="Galactose-binding domain-like"/>
    <property type="match status" value="1"/>
</dbReference>
<dbReference type="SUPFAM" id="SSF52743">
    <property type="entry name" value="Subtilisin-like"/>
    <property type="match status" value="1"/>
</dbReference>
<dbReference type="Gene3D" id="2.60.120.380">
    <property type="match status" value="1"/>
</dbReference>
<dbReference type="PANTHER" id="PTHR43399">
    <property type="entry name" value="SUBTILISIN-RELATED"/>
    <property type="match status" value="1"/>
</dbReference>
<keyword evidence="11" id="KW-1185">Reference proteome</keyword>
<comment type="caution">
    <text evidence="10">The sequence shown here is derived from an EMBL/GenBank/DDBJ whole genome shotgun (WGS) entry which is preliminary data.</text>
</comment>
<evidence type="ECO:0000259" key="8">
    <source>
        <dbReference type="Pfam" id="PF18962"/>
    </source>
</evidence>
<feature type="domain" description="Peptidase S8/S53" evidence="7">
    <location>
        <begin position="141"/>
        <end position="383"/>
    </location>
</feature>
<reference evidence="10 12" key="1">
    <citation type="journal article" date="2015" name="Stand. Genomic Sci.">
        <title>Genomic Encyclopedia of Bacterial and Archaeal Type Strains, Phase III: the genomes of soil and plant-associated and newly described type strains.</title>
        <authorList>
            <person name="Whitman W.B."/>
            <person name="Woyke T."/>
            <person name="Klenk H.P."/>
            <person name="Zhou Y."/>
            <person name="Lilburn T.G."/>
            <person name="Beck B.J."/>
            <person name="De Vos P."/>
            <person name="Vandamme P."/>
            <person name="Eisen J.A."/>
            <person name="Garrity G."/>
            <person name="Hugenholtz P."/>
            <person name="Kyrpides N.C."/>
        </authorList>
    </citation>
    <scope>NUCLEOTIDE SEQUENCE [LARGE SCALE GENOMIC DNA]</scope>
    <source>
        <strain evidence="10 12">CGMCC 1.5380</strain>
    </source>
</reference>
<evidence type="ECO:0000313" key="10">
    <source>
        <dbReference type="EMBL" id="TWI45164.1"/>
    </source>
</evidence>
<evidence type="ECO:0000313" key="12">
    <source>
        <dbReference type="Proteomes" id="UP000321392"/>
    </source>
</evidence>
<dbReference type="Proteomes" id="UP000254518">
    <property type="component" value="Unassembled WGS sequence"/>
</dbReference>
<evidence type="ECO:0000256" key="6">
    <source>
        <dbReference type="PROSITE-ProRule" id="PRU01240"/>
    </source>
</evidence>
<dbReference type="InterPro" id="IPR008979">
    <property type="entry name" value="Galactose-bd-like_sf"/>
</dbReference>
<dbReference type="NCBIfam" id="TIGR04183">
    <property type="entry name" value="Por_Secre_tail"/>
    <property type="match status" value="1"/>
</dbReference>
<dbReference type="CDD" id="cd04842">
    <property type="entry name" value="Peptidases_S8_Kp43_protease"/>
    <property type="match status" value="1"/>
</dbReference>
<evidence type="ECO:0000313" key="11">
    <source>
        <dbReference type="Proteomes" id="UP000254518"/>
    </source>
</evidence>
<dbReference type="PROSITE" id="PS51892">
    <property type="entry name" value="SUBTILASE"/>
    <property type="match status" value="1"/>
</dbReference>
<dbReference type="EMBL" id="QQBA01000013">
    <property type="protein sequence ID" value="RDI51441.1"/>
    <property type="molecule type" value="Genomic_DNA"/>
</dbReference>
<dbReference type="InterPro" id="IPR034058">
    <property type="entry name" value="TagA/B/C/D_pept_dom"/>
</dbReference>